<dbReference type="Gene3D" id="2.40.50.100">
    <property type="match status" value="1"/>
</dbReference>
<dbReference type="GO" id="GO:0005737">
    <property type="term" value="C:cytoplasm"/>
    <property type="evidence" value="ECO:0007669"/>
    <property type="project" value="TreeGrafter"/>
</dbReference>
<evidence type="ECO:0000256" key="4">
    <source>
        <dbReference type="PIRSR" id="PIRSR617453-50"/>
    </source>
</evidence>
<comment type="subunit">
    <text evidence="3">The glycine cleavage system is composed of four proteins: P, T, L and H.</text>
</comment>
<evidence type="ECO:0000313" key="7">
    <source>
        <dbReference type="Proteomes" id="UP000249739"/>
    </source>
</evidence>
<dbReference type="HAMAP" id="MF_00272">
    <property type="entry name" value="GcvH"/>
    <property type="match status" value="1"/>
</dbReference>
<comment type="cofactor">
    <cofactor evidence="3">
        <name>(R)-lipoate</name>
        <dbReference type="ChEBI" id="CHEBI:83088"/>
    </cofactor>
    <text evidence="3">Binds 1 lipoyl cofactor covalently.</text>
</comment>
<comment type="function">
    <text evidence="3">The glycine cleavage system catalyzes the degradation of glycine. The H protein shuttles the methylamine group of glycine from the P protein to the T protein.</text>
</comment>
<name>A0A2W5HMK0_9BACT</name>
<dbReference type="InterPro" id="IPR000089">
    <property type="entry name" value="Biotin_lipoyl"/>
</dbReference>
<dbReference type="InterPro" id="IPR002930">
    <property type="entry name" value="GCV_H"/>
</dbReference>
<dbReference type="InterPro" id="IPR033753">
    <property type="entry name" value="GCV_H/Fam206"/>
</dbReference>
<dbReference type="PANTHER" id="PTHR11715:SF3">
    <property type="entry name" value="GLYCINE CLEAVAGE SYSTEM H PROTEIN-RELATED"/>
    <property type="match status" value="1"/>
</dbReference>
<evidence type="ECO:0000256" key="3">
    <source>
        <dbReference type="HAMAP-Rule" id="MF_00272"/>
    </source>
</evidence>
<dbReference type="InterPro" id="IPR011053">
    <property type="entry name" value="Single_hybrid_motif"/>
</dbReference>
<organism evidence="6 7">
    <name type="scientific">Micavibrio aeruginosavorus</name>
    <dbReference type="NCBI Taxonomy" id="349221"/>
    <lineage>
        <taxon>Bacteria</taxon>
        <taxon>Pseudomonadati</taxon>
        <taxon>Bdellovibrionota</taxon>
        <taxon>Bdellovibrionia</taxon>
        <taxon>Bdellovibrionales</taxon>
        <taxon>Pseudobdellovibrionaceae</taxon>
        <taxon>Micavibrio</taxon>
    </lineage>
</organism>
<comment type="caution">
    <text evidence="6">The sequence shown here is derived from an EMBL/GenBank/DDBJ whole genome shotgun (WGS) entry which is preliminary data.</text>
</comment>
<sequence>MTPNIIEQYTKDHEWVKIENGDTAVVGITEYAQHALGDLVYVELPKMGAQYKKGAYFAVVESVKTAAEVYTPVSGEIIAVNDALAQDAELLKDAENGWIVKIKITDQAELDGLMDKAQYDEYLTTIS</sequence>
<dbReference type="GO" id="GO:0019464">
    <property type="term" value="P:glycine decarboxylation via glycine cleavage system"/>
    <property type="evidence" value="ECO:0007669"/>
    <property type="project" value="UniProtKB-UniRule"/>
</dbReference>
<evidence type="ECO:0000256" key="1">
    <source>
        <dbReference type="ARBA" id="ARBA00009249"/>
    </source>
</evidence>
<gene>
    <name evidence="3 6" type="primary">gcvH</name>
    <name evidence="6" type="ORF">DI586_08110</name>
</gene>
<protein>
    <recommendedName>
        <fullName evidence="3">Glycine cleavage system H protein</fullName>
    </recommendedName>
</protein>
<proteinExistence type="inferred from homology"/>
<dbReference type="Proteomes" id="UP000249739">
    <property type="component" value="Unassembled WGS sequence"/>
</dbReference>
<dbReference type="PANTHER" id="PTHR11715">
    <property type="entry name" value="GLYCINE CLEAVAGE SYSTEM H PROTEIN"/>
    <property type="match status" value="1"/>
</dbReference>
<dbReference type="GO" id="GO:0009249">
    <property type="term" value="P:protein lipoylation"/>
    <property type="evidence" value="ECO:0007669"/>
    <property type="project" value="TreeGrafter"/>
</dbReference>
<dbReference type="InterPro" id="IPR017453">
    <property type="entry name" value="GCV_H_sub"/>
</dbReference>
<evidence type="ECO:0000259" key="5">
    <source>
        <dbReference type="PROSITE" id="PS50968"/>
    </source>
</evidence>
<dbReference type="EMBL" id="QFOT01000093">
    <property type="protein sequence ID" value="PZP55039.1"/>
    <property type="molecule type" value="Genomic_DNA"/>
</dbReference>
<dbReference type="Pfam" id="PF01597">
    <property type="entry name" value="GCV_H"/>
    <property type="match status" value="1"/>
</dbReference>
<reference evidence="6 7" key="1">
    <citation type="submission" date="2017-08" db="EMBL/GenBank/DDBJ databases">
        <title>Infants hospitalized years apart are colonized by the same room-sourced microbial strains.</title>
        <authorList>
            <person name="Brooks B."/>
            <person name="Olm M.R."/>
            <person name="Firek B.A."/>
            <person name="Baker R."/>
            <person name="Thomas B.C."/>
            <person name="Morowitz M.J."/>
            <person name="Banfield J.F."/>
        </authorList>
    </citation>
    <scope>NUCLEOTIDE SEQUENCE [LARGE SCALE GENOMIC DNA]</scope>
    <source>
        <strain evidence="6">S2_006_000_R2_64</strain>
    </source>
</reference>
<comment type="similarity">
    <text evidence="1 3">Belongs to the GcvH family.</text>
</comment>
<keyword evidence="2 3" id="KW-0450">Lipoyl</keyword>
<feature type="domain" description="Lipoyl-binding" evidence="5">
    <location>
        <begin position="23"/>
        <end position="103"/>
    </location>
</feature>
<feature type="modified residue" description="N6-lipoyllysine" evidence="3 4">
    <location>
        <position position="64"/>
    </location>
</feature>
<accession>A0A2W5HMK0</accession>
<dbReference type="GO" id="GO:0005960">
    <property type="term" value="C:glycine cleavage complex"/>
    <property type="evidence" value="ECO:0007669"/>
    <property type="project" value="InterPro"/>
</dbReference>
<dbReference type="PROSITE" id="PS50968">
    <property type="entry name" value="BIOTINYL_LIPOYL"/>
    <property type="match status" value="1"/>
</dbReference>
<dbReference type="SUPFAM" id="SSF51230">
    <property type="entry name" value="Single hybrid motif"/>
    <property type="match status" value="1"/>
</dbReference>
<evidence type="ECO:0000313" key="6">
    <source>
        <dbReference type="EMBL" id="PZP55039.1"/>
    </source>
</evidence>
<dbReference type="NCBIfam" id="TIGR00527">
    <property type="entry name" value="gcvH"/>
    <property type="match status" value="1"/>
</dbReference>
<evidence type="ECO:0000256" key="2">
    <source>
        <dbReference type="ARBA" id="ARBA00022823"/>
    </source>
</evidence>
<dbReference type="NCBIfam" id="NF002270">
    <property type="entry name" value="PRK01202.1"/>
    <property type="match status" value="1"/>
</dbReference>
<dbReference type="AlphaFoldDB" id="A0A2W5HMK0"/>
<dbReference type="CDD" id="cd06848">
    <property type="entry name" value="GCS_H"/>
    <property type="match status" value="1"/>
</dbReference>